<dbReference type="InterPro" id="IPR036388">
    <property type="entry name" value="WH-like_DNA-bd_sf"/>
</dbReference>
<keyword evidence="3" id="KW-0804">Transcription</keyword>
<dbReference type="GO" id="GO:0003677">
    <property type="term" value="F:DNA binding"/>
    <property type="evidence" value="ECO:0007669"/>
    <property type="project" value="UniProtKB-KW"/>
</dbReference>
<dbReference type="InterPro" id="IPR023187">
    <property type="entry name" value="Tscrpt_reg_MarR-type_CS"/>
</dbReference>
<feature type="domain" description="HTH marR-type" evidence="4">
    <location>
        <begin position="7"/>
        <end position="137"/>
    </location>
</feature>
<dbReference type="SMART" id="SM00347">
    <property type="entry name" value="HTH_MARR"/>
    <property type="match status" value="1"/>
</dbReference>
<evidence type="ECO:0000313" key="5">
    <source>
        <dbReference type="EMBL" id="KAA6309687.1"/>
    </source>
</evidence>
<dbReference type="PROSITE" id="PS50995">
    <property type="entry name" value="HTH_MARR_2"/>
    <property type="match status" value="1"/>
</dbReference>
<dbReference type="InterPro" id="IPR000835">
    <property type="entry name" value="HTH_MarR-typ"/>
</dbReference>
<evidence type="ECO:0000259" key="4">
    <source>
        <dbReference type="PROSITE" id="PS50995"/>
    </source>
</evidence>
<gene>
    <name evidence="5" type="ORF">EZS27_038873</name>
</gene>
<comment type="caution">
    <text evidence="5">The sequence shown here is derived from an EMBL/GenBank/DDBJ whole genome shotgun (WGS) entry which is preliminary data.</text>
</comment>
<dbReference type="PRINTS" id="PR00598">
    <property type="entry name" value="HTHMARR"/>
</dbReference>
<dbReference type="EMBL" id="SNRY01007822">
    <property type="protein sequence ID" value="KAA6309687.1"/>
    <property type="molecule type" value="Genomic_DNA"/>
</dbReference>
<reference evidence="5" key="1">
    <citation type="submission" date="2019-03" db="EMBL/GenBank/DDBJ databases">
        <title>Single cell metagenomics reveals metabolic interactions within the superorganism composed of flagellate Streblomastix strix and complex community of Bacteroidetes bacteria on its surface.</title>
        <authorList>
            <person name="Treitli S.C."/>
            <person name="Kolisko M."/>
            <person name="Husnik F."/>
            <person name="Keeling P."/>
            <person name="Hampl V."/>
        </authorList>
    </citation>
    <scope>NUCLEOTIDE SEQUENCE</scope>
    <source>
        <strain evidence="5">STM</strain>
    </source>
</reference>
<evidence type="ECO:0000256" key="2">
    <source>
        <dbReference type="ARBA" id="ARBA00023125"/>
    </source>
</evidence>
<organism evidence="5">
    <name type="scientific">termite gut metagenome</name>
    <dbReference type="NCBI Taxonomy" id="433724"/>
    <lineage>
        <taxon>unclassified sequences</taxon>
        <taxon>metagenomes</taxon>
        <taxon>organismal metagenomes</taxon>
    </lineage>
</organism>
<keyword evidence="1" id="KW-0805">Transcription regulation</keyword>
<proteinExistence type="predicted"/>
<dbReference type="InterPro" id="IPR036390">
    <property type="entry name" value="WH_DNA-bd_sf"/>
</dbReference>
<accession>A0A5J4PJN1</accession>
<keyword evidence="2" id="KW-0238">DNA-binding</keyword>
<dbReference type="AlphaFoldDB" id="A0A5J4PJN1"/>
<sequence length="142" mass="16334">MKNLPISLSIAMTMRAIEYAFRKSIHELSIDLPAESFGILMITYYQNDIIQQDIAGMVKKDKSAVLRQIDILEKRGLVQRMVDTCDRRKNFILITEDGKKFVNEVISKEKDLFDRLSQGVEAHEMVTFVKVLSLLKINAENI</sequence>
<dbReference type="PROSITE" id="PS01117">
    <property type="entry name" value="HTH_MARR_1"/>
    <property type="match status" value="1"/>
</dbReference>
<dbReference type="Gene3D" id="1.10.10.10">
    <property type="entry name" value="Winged helix-like DNA-binding domain superfamily/Winged helix DNA-binding domain"/>
    <property type="match status" value="1"/>
</dbReference>
<evidence type="ECO:0000256" key="3">
    <source>
        <dbReference type="ARBA" id="ARBA00023163"/>
    </source>
</evidence>
<dbReference type="PANTHER" id="PTHR42756:SF1">
    <property type="entry name" value="TRANSCRIPTIONAL REPRESSOR OF EMRAB OPERON"/>
    <property type="match status" value="1"/>
</dbReference>
<dbReference type="SUPFAM" id="SSF46785">
    <property type="entry name" value="Winged helix' DNA-binding domain"/>
    <property type="match status" value="1"/>
</dbReference>
<protein>
    <submittedName>
        <fullName evidence="5">HTH-type transcriptional regulator MhqR</fullName>
    </submittedName>
</protein>
<dbReference type="PANTHER" id="PTHR42756">
    <property type="entry name" value="TRANSCRIPTIONAL REGULATOR, MARR"/>
    <property type="match status" value="1"/>
</dbReference>
<name>A0A5J4PJN1_9ZZZZ</name>
<dbReference type="Pfam" id="PF01047">
    <property type="entry name" value="MarR"/>
    <property type="match status" value="1"/>
</dbReference>
<dbReference type="GO" id="GO:0003700">
    <property type="term" value="F:DNA-binding transcription factor activity"/>
    <property type="evidence" value="ECO:0007669"/>
    <property type="project" value="InterPro"/>
</dbReference>
<evidence type="ECO:0000256" key="1">
    <source>
        <dbReference type="ARBA" id="ARBA00023015"/>
    </source>
</evidence>